<protein>
    <submittedName>
        <fullName evidence="1">Uncharacterized protein</fullName>
    </submittedName>
</protein>
<organism evidence="1">
    <name type="scientific">Myoviridae sp. ctLnO19</name>
    <dbReference type="NCBI Taxonomy" id="2825085"/>
    <lineage>
        <taxon>Viruses</taxon>
        <taxon>Duplodnaviria</taxon>
        <taxon>Heunggongvirae</taxon>
        <taxon>Uroviricota</taxon>
        <taxon>Caudoviricetes</taxon>
    </lineage>
</organism>
<dbReference type="EMBL" id="BK015301">
    <property type="protein sequence ID" value="DAE00380.1"/>
    <property type="molecule type" value="Genomic_DNA"/>
</dbReference>
<evidence type="ECO:0000313" key="1">
    <source>
        <dbReference type="EMBL" id="DAE00380.1"/>
    </source>
</evidence>
<reference evidence="1" key="1">
    <citation type="journal article" date="2021" name="Proc. Natl. Acad. Sci. U.S.A.">
        <title>A Catalog of Tens of Thousands of Viruses from Human Metagenomes Reveals Hidden Associations with Chronic Diseases.</title>
        <authorList>
            <person name="Tisza M.J."/>
            <person name="Buck C.B."/>
        </authorList>
    </citation>
    <scope>NUCLEOTIDE SEQUENCE</scope>
    <source>
        <strain evidence="1">CtLnO19</strain>
    </source>
</reference>
<proteinExistence type="predicted"/>
<accession>A0A8S5P2A9</accession>
<name>A0A8S5P2A9_9CAUD</name>
<sequence length="70" mass="8045">MLNTENRDNENLIFTLEEDPLYEAPSSDIGQLLASIDESLRQRSEQWDGILETLNDISTKLSYVIDKLDD</sequence>